<keyword evidence="7" id="KW-1185">Reference proteome</keyword>
<keyword evidence="3 5" id="KW-0732">Signal</keyword>
<evidence type="ECO:0000256" key="2">
    <source>
        <dbReference type="ARBA" id="ARBA00022448"/>
    </source>
</evidence>
<comment type="similarity">
    <text evidence="1">Belongs to the outer membrane porin (Opr) (TC 1.B.25) family.</text>
</comment>
<gene>
    <name evidence="6" type="ORF">LK996_06455</name>
</gene>
<keyword evidence="2" id="KW-0813">Transport</keyword>
<reference evidence="6" key="1">
    <citation type="submission" date="2021-10" db="EMBL/GenBank/DDBJ databases">
        <authorList>
            <person name="Lyu M."/>
            <person name="Wang X."/>
            <person name="Meng X."/>
            <person name="Xu K."/>
        </authorList>
    </citation>
    <scope>NUCLEOTIDE SEQUENCE</scope>
    <source>
        <strain evidence="6">A6</strain>
    </source>
</reference>
<evidence type="ECO:0000256" key="5">
    <source>
        <dbReference type="SAM" id="SignalP"/>
    </source>
</evidence>
<dbReference type="InterPro" id="IPR005318">
    <property type="entry name" value="OM_porin_bac"/>
</dbReference>
<feature type="signal peptide" evidence="5">
    <location>
        <begin position="1"/>
        <end position="29"/>
    </location>
</feature>
<evidence type="ECO:0000313" key="7">
    <source>
        <dbReference type="Proteomes" id="UP001165293"/>
    </source>
</evidence>
<protein>
    <submittedName>
        <fullName evidence="6">OprD family porin</fullName>
    </submittedName>
</protein>
<dbReference type="RefSeq" id="WP_230526297.1">
    <property type="nucleotide sequence ID" value="NZ_JAJGAK010000001.1"/>
</dbReference>
<proteinExistence type="inferred from homology"/>
<evidence type="ECO:0000313" key="6">
    <source>
        <dbReference type="EMBL" id="MCC8362715.1"/>
    </source>
</evidence>
<dbReference type="Pfam" id="PF03573">
    <property type="entry name" value="OprD"/>
    <property type="match status" value="1"/>
</dbReference>
<evidence type="ECO:0000256" key="4">
    <source>
        <dbReference type="SAM" id="MobiDB-lite"/>
    </source>
</evidence>
<dbReference type="Gene3D" id="2.40.160.10">
    <property type="entry name" value="Porin"/>
    <property type="match status" value="1"/>
</dbReference>
<accession>A0ABS8JGT7</accession>
<name>A0ABS8JGT7_9GAMM</name>
<dbReference type="EMBL" id="JAJGAK010000001">
    <property type="protein sequence ID" value="MCC8362715.1"/>
    <property type="molecule type" value="Genomic_DNA"/>
</dbReference>
<dbReference type="PANTHER" id="PTHR34596:SF2">
    <property type="entry name" value="CHITOPORIN"/>
    <property type="match status" value="1"/>
</dbReference>
<feature type="chain" id="PRO_5045955069" evidence="5">
    <location>
        <begin position="30"/>
        <end position="452"/>
    </location>
</feature>
<organism evidence="6 7">
    <name type="scientific">Noviluteimonas lactosilytica</name>
    <dbReference type="NCBI Taxonomy" id="2888523"/>
    <lineage>
        <taxon>Bacteria</taxon>
        <taxon>Pseudomonadati</taxon>
        <taxon>Pseudomonadota</taxon>
        <taxon>Gammaproteobacteria</taxon>
        <taxon>Lysobacterales</taxon>
        <taxon>Lysobacteraceae</taxon>
        <taxon>Noviluteimonas</taxon>
    </lineage>
</organism>
<sequence>MTTAHDNLRGRAALCVALACVLASATAAAQTTPATTTPPPRDAGDSKEQGQTHLGDSFGPLTYDEWVEETRRKAFEDTVWKVQLRSYYLGRDKYDGTESEAWAIGGWAGFKTGYFRERYSFGATLYGSAPLYAPDEKDGTLLLKPGQEGYAVLGEAYGEMLFTQDVRMTLGARRFETPFINSNDSRMTPNTFLAGVVQGLHGDSKTSRGEWRWGAGYFDKIKERNSDEFVSMSDDAGASIKRGVYAAGVNYTRGELAVGGVNYWSSNVINIFYTEARYGIPISGNAKFKFAGQFIDQRSVGDNMLTGSDFDAQQFGLKAELAAGGALITTAYTDARGDRDLTAPWSGYPGYTSVQVEDFNRAGEDAWLIRAQYTWPKETGLSAYALYVAGSDPDADDAYGRGEADFNLQWTPPEGKLKGLMVRLRYARVMQDDPGDTDLNDLRLMVYYDLPL</sequence>
<comment type="caution">
    <text evidence="6">The sequence shown here is derived from an EMBL/GenBank/DDBJ whole genome shotgun (WGS) entry which is preliminary data.</text>
</comment>
<dbReference type="Proteomes" id="UP001165293">
    <property type="component" value="Unassembled WGS sequence"/>
</dbReference>
<feature type="region of interest" description="Disordered" evidence="4">
    <location>
        <begin position="29"/>
        <end position="59"/>
    </location>
</feature>
<dbReference type="InterPro" id="IPR023614">
    <property type="entry name" value="Porin_dom_sf"/>
</dbReference>
<dbReference type="PANTHER" id="PTHR34596">
    <property type="entry name" value="CHITOPORIN"/>
    <property type="match status" value="1"/>
</dbReference>
<evidence type="ECO:0000256" key="1">
    <source>
        <dbReference type="ARBA" id="ARBA00009075"/>
    </source>
</evidence>
<evidence type="ECO:0000256" key="3">
    <source>
        <dbReference type="ARBA" id="ARBA00022729"/>
    </source>
</evidence>